<dbReference type="GO" id="GO:0005675">
    <property type="term" value="C:transcription factor TFIIH holo complex"/>
    <property type="evidence" value="ECO:0007669"/>
    <property type="project" value="TreeGrafter"/>
</dbReference>
<evidence type="ECO:0000259" key="5">
    <source>
        <dbReference type="Pfam" id="PF16203"/>
    </source>
</evidence>
<organism evidence="6 7">
    <name type="scientific">Triparma retinervis</name>
    <dbReference type="NCBI Taxonomy" id="2557542"/>
    <lineage>
        <taxon>Eukaryota</taxon>
        <taxon>Sar</taxon>
        <taxon>Stramenopiles</taxon>
        <taxon>Ochrophyta</taxon>
        <taxon>Bolidophyceae</taxon>
        <taxon>Parmales</taxon>
        <taxon>Triparmaceae</taxon>
        <taxon>Triparma</taxon>
    </lineage>
</organism>
<proteinExistence type="predicted"/>
<dbReference type="InterPro" id="IPR032438">
    <property type="entry name" value="ERCC3_RAD25_C"/>
</dbReference>
<accession>A0A9W7CLM6</accession>
<keyword evidence="7" id="KW-1185">Reference proteome</keyword>
<dbReference type="AlphaFoldDB" id="A0A9W7CLM6"/>
<protein>
    <recommendedName>
        <fullName evidence="5">ERCC3/RAD25/XPB helicase C-terminal domain-containing protein</fullName>
    </recommendedName>
</protein>
<feature type="domain" description="ERCC3/RAD25/XPB helicase C-terminal" evidence="5">
    <location>
        <begin position="20"/>
        <end position="57"/>
    </location>
</feature>
<dbReference type="Proteomes" id="UP001165082">
    <property type="component" value="Unassembled WGS sequence"/>
</dbReference>
<dbReference type="InterPro" id="IPR050615">
    <property type="entry name" value="ATP-dep_DNA_Helicase"/>
</dbReference>
<dbReference type="Pfam" id="PF16203">
    <property type="entry name" value="ERCC3_RAD25_C"/>
    <property type="match status" value="1"/>
</dbReference>
<evidence type="ECO:0000313" key="6">
    <source>
        <dbReference type="EMBL" id="GMI07935.1"/>
    </source>
</evidence>
<keyword evidence="1" id="KW-0547">Nucleotide-binding</keyword>
<keyword evidence="4" id="KW-0067">ATP-binding</keyword>
<keyword evidence="2" id="KW-0378">Hydrolase</keyword>
<dbReference type="GO" id="GO:0043138">
    <property type="term" value="F:3'-5' DNA helicase activity"/>
    <property type="evidence" value="ECO:0007669"/>
    <property type="project" value="TreeGrafter"/>
</dbReference>
<dbReference type="GO" id="GO:0006367">
    <property type="term" value="P:transcription initiation at RNA polymerase II promoter"/>
    <property type="evidence" value="ECO:0007669"/>
    <property type="project" value="TreeGrafter"/>
</dbReference>
<evidence type="ECO:0000256" key="1">
    <source>
        <dbReference type="ARBA" id="ARBA00022741"/>
    </source>
</evidence>
<evidence type="ECO:0000256" key="3">
    <source>
        <dbReference type="ARBA" id="ARBA00022806"/>
    </source>
</evidence>
<reference evidence="6" key="1">
    <citation type="submission" date="2022-07" db="EMBL/GenBank/DDBJ databases">
        <title>Genome analysis of Parmales, a sister group of diatoms, reveals the evolutionary specialization of diatoms from phago-mixotrophs to photoautotrophs.</title>
        <authorList>
            <person name="Ban H."/>
            <person name="Sato S."/>
            <person name="Yoshikawa S."/>
            <person name="Kazumasa Y."/>
            <person name="Nakamura Y."/>
            <person name="Ichinomiya M."/>
            <person name="Saitoh K."/>
            <person name="Sato N."/>
            <person name="Blanc-Mathieu R."/>
            <person name="Endo H."/>
            <person name="Kuwata A."/>
            <person name="Ogata H."/>
        </authorList>
    </citation>
    <scope>NUCLEOTIDE SEQUENCE</scope>
</reference>
<comment type="caution">
    <text evidence="6">The sequence shown here is derived from an EMBL/GenBank/DDBJ whole genome shotgun (WGS) entry which is preliminary data.</text>
</comment>
<dbReference type="GO" id="GO:0097550">
    <property type="term" value="C:transcription preinitiation complex"/>
    <property type="evidence" value="ECO:0007669"/>
    <property type="project" value="TreeGrafter"/>
</dbReference>
<evidence type="ECO:0000313" key="7">
    <source>
        <dbReference type="Proteomes" id="UP001165082"/>
    </source>
</evidence>
<dbReference type="PANTHER" id="PTHR11274:SF0">
    <property type="entry name" value="GENERAL TRANSCRIPTION AND DNA REPAIR FACTOR IIH HELICASE SUBUNIT XPB"/>
    <property type="match status" value="1"/>
</dbReference>
<evidence type="ECO:0000256" key="4">
    <source>
        <dbReference type="ARBA" id="ARBA00022840"/>
    </source>
</evidence>
<sequence length="60" mass="7016">IGDLNFLIGPKLYETNWMDLTAAGYLANVQCLEVWCPLPRSFMKEYLKMEDVRRKQMSTS</sequence>
<dbReference type="InterPro" id="IPR027417">
    <property type="entry name" value="P-loop_NTPase"/>
</dbReference>
<dbReference type="OrthoDB" id="10262986at2759"/>
<name>A0A9W7CLM6_9STRA</name>
<dbReference type="EMBL" id="BRXZ01000234">
    <property type="protein sequence ID" value="GMI07935.1"/>
    <property type="molecule type" value="Genomic_DNA"/>
</dbReference>
<dbReference type="GO" id="GO:0000112">
    <property type="term" value="C:nucleotide-excision repair factor 3 complex"/>
    <property type="evidence" value="ECO:0007669"/>
    <property type="project" value="TreeGrafter"/>
</dbReference>
<dbReference type="GO" id="GO:0005524">
    <property type="term" value="F:ATP binding"/>
    <property type="evidence" value="ECO:0007669"/>
    <property type="project" value="UniProtKB-KW"/>
</dbReference>
<dbReference type="PANTHER" id="PTHR11274">
    <property type="entry name" value="RAD25/XP-B DNA REPAIR HELICASE"/>
    <property type="match status" value="1"/>
</dbReference>
<dbReference type="GO" id="GO:0016787">
    <property type="term" value="F:hydrolase activity"/>
    <property type="evidence" value="ECO:0007669"/>
    <property type="project" value="UniProtKB-KW"/>
</dbReference>
<dbReference type="Gene3D" id="3.40.50.300">
    <property type="entry name" value="P-loop containing nucleotide triphosphate hydrolases"/>
    <property type="match status" value="1"/>
</dbReference>
<evidence type="ECO:0000256" key="2">
    <source>
        <dbReference type="ARBA" id="ARBA00022801"/>
    </source>
</evidence>
<gene>
    <name evidence="6" type="ORF">TrRE_jg1319</name>
</gene>
<feature type="non-terminal residue" evidence="6">
    <location>
        <position position="1"/>
    </location>
</feature>
<keyword evidence="3" id="KW-0347">Helicase</keyword>